<feature type="compositionally biased region" description="Low complexity" evidence="12">
    <location>
        <begin position="156"/>
        <end position="171"/>
    </location>
</feature>
<feature type="compositionally biased region" description="Polar residues" evidence="12">
    <location>
        <begin position="178"/>
        <end position="187"/>
    </location>
</feature>
<protein>
    <recommendedName>
        <fullName evidence="3">P-type Cu(+) transporter</fullName>
        <ecNumber evidence="3">7.2.2.8</ecNumber>
    </recommendedName>
</protein>
<evidence type="ECO:0000256" key="2">
    <source>
        <dbReference type="ARBA" id="ARBA00006024"/>
    </source>
</evidence>
<feature type="transmembrane region" description="Helical" evidence="11">
    <location>
        <begin position="912"/>
        <end position="936"/>
    </location>
</feature>
<keyword evidence="7 11" id="KW-0067">ATP-binding</keyword>
<dbReference type="InterPro" id="IPR006121">
    <property type="entry name" value="HMA_dom"/>
</dbReference>
<dbReference type="Gene3D" id="2.70.150.10">
    <property type="entry name" value="Calcium-transporting ATPase, cytoplasmic transduction domain A"/>
    <property type="match status" value="1"/>
</dbReference>
<name>A0ABN8QEI0_9CNID</name>
<dbReference type="Gene3D" id="3.30.70.100">
    <property type="match status" value="1"/>
</dbReference>
<dbReference type="SUPFAM" id="SSF55008">
    <property type="entry name" value="HMA, heavy metal-associated domain"/>
    <property type="match status" value="1"/>
</dbReference>
<dbReference type="Proteomes" id="UP001159427">
    <property type="component" value="Unassembled WGS sequence"/>
</dbReference>
<evidence type="ECO:0000256" key="3">
    <source>
        <dbReference type="ARBA" id="ARBA00012517"/>
    </source>
</evidence>
<dbReference type="InterPro" id="IPR036412">
    <property type="entry name" value="HAD-like_sf"/>
</dbReference>
<evidence type="ECO:0000256" key="7">
    <source>
        <dbReference type="ARBA" id="ARBA00022840"/>
    </source>
</evidence>
<dbReference type="SFLD" id="SFLDS00003">
    <property type="entry name" value="Haloacid_Dehalogenase"/>
    <property type="match status" value="1"/>
</dbReference>
<evidence type="ECO:0000256" key="12">
    <source>
        <dbReference type="SAM" id="MobiDB-lite"/>
    </source>
</evidence>
<dbReference type="SUPFAM" id="SSF81653">
    <property type="entry name" value="Calcium ATPase, transduction domain A"/>
    <property type="match status" value="1"/>
</dbReference>
<dbReference type="InterPro" id="IPR001757">
    <property type="entry name" value="P_typ_ATPase"/>
</dbReference>
<dbReference type="Gene3D" id="3.40.1110.10">
    <property type="entry name" value="Calcium-transporting ATPase, cytoplasmic domain N"/>
    <property type="match status" value="1"/>
</dbReference>
<dbReference type="SFLD" id="SFLDF00027">
    <property type="entry name" value="p-type_atpase"/>
    <property type="match status" value="1"/>
</dbReference>
<dbReference type="PROSITE" id="PS01229">
    <property type="entry name" value="COF_2"/>
    <property type="match status" value="1"/>
</dbReference>
<dbReference type="Gene3D" id="3.40.50.1000">
    <property type="entry name" value="HAD superfamily/HAD-like"/>
    <property type="match status" value="1"/>
</dbReference>
<gene>
    <name evidence="14" type="ORF">PEVE_00004465</name>
</gene>
<evidence type="ECO:0000313" key="14">
    <source>
        <dbReference type="EMBL" id="CAH3163054.1"/>
    </source>
</evidence>
<sequence length="998" mass="107269">MCQEYHCDCCYDEFPADSCKCLECFHGDQDNEEGDKLLQTGKFPTKSCLSENNRSPEACTSKPCCGGEKDLCKKEEASPCCSSSTKETFEEEKARQSVCKSDCCSTNEEEKTKPVLLSENTSQQQESQPLQPDCCNSCQPTERSVDDNMAGRPNSKDSTCSKSSSPCQSSRSVKRSQGDTSAKSSNPGDAVRRFSAEDTLCTTPSSPLLPKESESSEKKLIPQQRTTKLRVQNICCLLESGLIQDTLKPLEGVTSVAVNVIGRVVYVRHDPEVTSATDLVTALNRKHLGSSIMETGSHHSANKGEGLPRSLLEFLIYLLLQSILLIVIVVAFLTKAKWFQWVAIAEIVLGIPPVLKKAFLSIINRTVDINIMMLIAIAGTLAIQEWLQGAAVVYVFSFTEAMQGLCMFKVQRTISGLMLEAPQVAILAKTGECVSVESVIIGTAIVIRPGELIPLDGVVVKGQAAVDESSVSGESVPVGKTVGAKVYSGTVNQNGYLEIETTSDATSSTVSKVAQLVQEAQTSSTRTEVAINRFAKYYTPTVVIVAALVVIVPAILGAAGVGNYSHHIKEWGLRALVLLVIACPCALVMSTPIAVVCGITAAARRGALIKGGAHLETLAQLEVLAFDKTGTLTEGKFQVVDKECPFGVNERATLRLAAALESKSSHPLAAAIVNEFSGCVTDMVTSQSVVLPEVSRFELHGGQGISGIVEGHLVQIGNYEFLNDIAGIKPSKYMEDKYNTWCDESKTVIFVCLDGDLAMMLALADTIRQHSLETIEWLRKLRVQSTMITGDNSQTAMAVKNKLGLDECIAKMKPQNKLSWVKDRQAATQVSDEEMFYSDRCFASRCCSCDNTKNCIVGMVGDGINDGPALAAANVGIAMGAGGTALAVEAADVALMTNNLAKIPELIELGRFCRLVVAENIAFSVIVKLAMVIAALAGKVSLWMAVLADVLGLLFVILNGLRPLWSIKEHEDKHTDVELALVKNAGNSYSYGAVASSD</sequence>
<dbReference type="PRINTS" id="PR00941">
    <property type="entry name" value="CDATPASE"/>
</dbReference>
<dbReference type="SUPFAM" id="SSF81665">
    <property type="entry name" value="Calcium ATPase, transmembrane domain M"/>
    <property type="match status" value="1"/>
</dbReference>
<dbReference type="InterPro" id="IPR008250">
    <property type="entry name" value="ATPase_P-typ_transduc_dom_A_sf"/>
</dbReference>
<keyword evidence="10 11" id="KW-0472">Membrane</keyword>
<dbReference type="InterPro" id="IPR018303">
    <property type="entry name" value="ATPase_P-typ_P_site"/>
</dbReference>
<dbReference type="InterPro" id="IPR023299">
    <property type="entry name" value="ATPase_P-typ_cyto_dom_N"/>
</dbReference>
<organism evidence="14 15">
    <name type="scientific">Porites evermanni</name>
    <dbReference type="NCBI Taxonomy" id="104178"/>
    <lineage>
        <taxon>Eukaryota</taxon>
        <taxon>Metazoa</taxon>
        <taxon>Cnidaria</taxon>
        <taxon>Anthozoa</taxon>
        <taxon>Hexacorallia</taxon>
        <taxon>Scleractinia</taxon>
        <taxon>Fungiina</taxon>
        <taxon>Poritidae</taxon>
        <taxon>Porites</taxon>
    </lineage>
</organism>
<dbReference type="InterPro" id="IPR059000">
    <property type="entry name" value="ATPase_P-type_domA"/>
</dbReference>
<keyword evidence="4 11" id="KW-0812">Transmembrane</keyword>
<dbReference type="PANTHER" id="PTHR48085">
    <property type="entry name" value="CADMIUM/ZINC-TRANSPORTING ATPASE HMA2-RELATED"/>
    <property type="match status" value="1"/>
</dbReference>
<dbReference type="EMBL" id="CALNXI010001279">
    <property type="protein sequence ID" value="CAH3163054.1"/>
    <property type="molecule type" value="Genomic_DNA"/>
</dbReference>
<dbReference type="SUPFAM" id="SSF56784">
    <property type="entry name" value="HAD-like"/>
    <property type="match status" value="1"/>
</dbReference>
<feature type="compositionally biased region" description="Basic and acidic residues" evidence="12">
    <location>
        <begin position="211"/>
        <end position="220"/>
    </location>
</feature>
<keyword evidence="8" id="KW-1278">Translocase</keyword>
<feature type="transmembrane region" description="Helical" evidence="11">
    <location>
        <begin position="542"/>
        <end position="564"/>
    </location>
</feature>
<keyword evidence="6 11" id="KW-0547">Nucleotide-binding</keyword>
<dbReference type="PRINTS" id="PR00119">
    <property type="entry name" value="CATATPASE"/>
</dbReference>
<reference evidence="14 15" key="1">
    <citation type="submission" date="2022-05" db="EMBL/GenBank/DDBJ databases">
        <authorList>
            <consortium name="Genoscope - CEA"/>
            <person name="William W."/>
        </authorList>
    </citation>
    <scope>NUCLEOTIDE SEQUENCE [LARGE SCALE GENOMIC DNA]</scope>
</reference>
<evidence type="ECO:0000256" key="5">
    <source>
        <dbReference type="ARBA" id="ARBA00022723"/>
    </source>
</evidence>
<feature type="transmembrane region" description="Helical" evidence="11">
    <location>
        <begin position="338"/>
        <end position="355"/>
    </location>
</feature>
<dbReference type="InterPro" id="IPR027256">
    <property type="entry name" value="P-typ_ATPase_IB"/>
</dbReference>
<comment type="caution">
    <text evidence="14">The sequence shown here is derived from an EMBL/GenBank/DDBJ whole genome shotgun (WGS) entry which is preliminary data.</text>
</comment>
<dbReference type="EC" id="7.2.2.8" evidence="3"/>
<accession>A0ABN8QEI0</accession>
<feature type="transmembrane region" description="Helical" evidence="11">
    <location>
        <begin position="942"/>
        <end position="961"/>
    </location>
</feature>
<evidence type="ECO:0000256" key="10">
    <source>
        <dbReference type="ARBA" id="ARBA00023136"/>
    </source>
</evidence>
<feature type="transmembrane region" description="Helical" evidence="11">
    <location>
        <begin position="576"/>
        <end position="603"/>
    </location>
</feature>
<proteinExistence type="inferred from homology"/>
<evidence type="ECO:0000256" key="11">
    <source>
        <dbReference type="RuleBase" id="RU362081"/>
    </source>
</evidence>
<evidence type="ECO:0000256" key="1">
    <source>
        <dbReference type="ARBA" id="ARBA00004166"/>
    </source>
</evidence>
<dbReference type="CDD" id="cd02079">
    <property type="entry name" value="P-type_ATPase_HM"/>
    <property type="match status" value="1"/>
</dbReference>
<dbReference type="NCBIfam" id="TIGR01494">
    <property type="entry name" value="ATPase_P-type"/>
    <property type="match status" value="1"/>
</dbReference>
<dbReference type="PROSITE" id="PS50846">
    <property type="entry name" value="HMA_2"/>
    <property type="match status" value="1"/>
</dbReference>
<feature type="region of interest" description="Disordered" evidence="12">
    <location>
        <begin position="75"/>
        <end position="223"/>
    </location>
</feature>
<dbReference type="InterPro" id="IPR023214">
    <property type="entry name" value="HAD_sf"/>
</dbReference>
<keyword evidence="15" id="KW-1185">Reference proteome</keyword>
<keyword evidence="9 11" id="KW-1133">Transmembrane helix</keyword>
<comment type="similarity">
    <text evidence="2 11">Belongs to the cation transport ATPase (P-type) (TC 3.A.3) family. Type IB subfamily.</text>
</comment>
<dbReference type="InterPro" id="IPR051014">
    <property type="entry name" value="Cation_Transport_ATPase_IB"/>
</dbReference>
<feature type="compositionally biased region" description="Polar residues" evidence="12">
    <location>
        <begin position="118"/>
        <end position="130"/>
    </location>
</feature>
<dbReference type="InterPro" id="IPR023298">
    <property type="entry name" value="ATPase_P-typ_TM_dom_sf"/>
</dbReference>
<evidence type="ECO:0000313" key="15">
    <source>
        <dbReference type="Proteomes" id="UP001159427"/>
    </source>
</evidence>
<feature type="domain" description="HMA" evidence="13">
    <location>
        <begin position="225"/>
        <end position="291"/>
    </location>
</feature>
<evidence type="ECO:0000256" key="9">
    <source>
        <dbReference type="ARBA" id="ARBA00022989"/>
    </source>
</evidence>
<dbReference type="SFLD" id="SFLDG00002">
    <property type="entry name" value="C1.7:_P-type_atpase_like"/>
    <property type="match status" value="1"/>
</dbReference>
<comment type="subcellular location">
    <subcellularLocation>
        <location evidence="1">Golgi apparatus</location>
        <location evidence="1">trans-Golgi network membrane</location>
        <topology evidence="1">Multi-pass membrane protein</topology>
    </subcellularLocation>
    <subcellularLocation>
        <location evidence="11">Membrane</location>
    </subcellularLocation>
</comment>
<dbReference type="NCBIfam" id="TIGR01525">
    <property type="entry name" value="ATPase-IB_hvy"/>
    <property type="match status" value="1"/>
</dbReference>
<dbReference type="InterPro" id="IPR036163">
    <property type="entry name" value="HMA_dom_sf"/>
</dbReference>
<dbReference type="InterPro" id="IPR044492">
    <property type="entry name" value="P_typ_ATPase_HD_dom"/>
</dbReference>
<evidence type="ECO:0000256" key="8">
    <source>
        <dbReference type="ARBA" id="ARBA00022967"/>
    </source>
</evidence>
<evidence type="ECO:0000256" key="4">
    <source>
        <dbReference type="ARBA" id="ARBA00022692"/>
    </source>
</evidence>
<evidence type="ECO:0000256" key="6">
    <source>
        <dbReference type="ARBA" id="ARBA00022741"/>
    </source>
</evidence>
<evidence type="ECO:0000259" key="13">
    <source>
        <dbReference type="PROSITE" id="PS50846"/>
    </source>
</evidence>
<keyword evidence="5 11" id="KW-0479">Metal-binding</keyword>
<dbReference type="Pfam" id="PF00702">
    <property type="entry name" value="Hydrolase"/>
    <property type="match status" value="1"/>
</dbReference>
<dbReference type="PANTHER" id="PTHR48085:SF5">
    <property type="entry name" value="CADMIUM_ZINC-TRANSPORTING ATPASE HMA4-RELATED"/>
    <property type="match status" value="1"/>
</dbReference>
<dbReference type="PROSITE" id="PS00154">
    <property type="entry name" value="ATPASE_E1_E2"/>
    <property type="match status" value="1"/>
</dbReference>
<feature type="transmembrane region" description="Helical" evidence="11">
    <location>
        <begin position="311"/>
        <end position="332"/>
    </location>
</feature>
<dbReference type="Pfam" id="PF00122">
    <property type="entry name" value="E1-E2_ATPase"/>
    <property type="match status" value="1"/>
</dbReference>